<dbReference type="PANTHER" id="PTHR10625:SF5">
    <property type="entry name" value="HISTONE DEACETYLASE"/>
    <property type="match status" value="1"/>
</dbReference>
<protein>
    <recommendedName>
        <fullName evidence="3">histone deacetylase</fullName>
        <ecNumber evidence="3">3.5.1.98</ecNumber>
    </recommendedName>
</protein>
<gene>
    <name evidence="14" type="ORF">FA10DRAFT_237979</name>
</gene>
<dbReference type="Pfam" id="PF09757">
    <property type="entry name" value="Arb2-like"/>
    <property type="match status" value="1"/>
</dbReference>
<evidence type="ECO:0000256" key="7">
    <source>
        <dbReference type="ARBA" id="ARBA00023015"/>
    </source>
</evidence>
<keyword evidence="15" id="KW-1185">Reference proteome</keyword>
<evidence type="ECO:0000256" key="4">
    <source>
        <dbReference type="ARBA" id="ARBA00022491"/>
    </source>
</evidence>
<keyword evidence="6" id="KW-0156">Chromatin regulator</keyword>
<sequence>MAYFAPSGRGEGGNGGGGDQPSDPSYPLPISSSTTQLGPQQNGVATAIQGGAPAIPPLNGSSSGLELMGGAQRTMNSDNLSSTSEAQAGPSRSQLDLFMAMAATSSAQPHQQLVVESDGRAQIQPMDEVQDPWEIANPPPLDPRSGPYAASDHMPTQFLERRSPSPSRGNLFFANGDGMSLALSVSSPSSRSSSVAPPGEYSPQSRRGVKTGLVYSHLMMLHTVPGVTSSDEGDFHPEQPDRISRIFDYLKDHGCVAHMKRIQIREVKREEILLVHDAGMWEGVEKTAFFTTETLALETETLERTASLYINEHSAKCARLSCGGVIEMCEAVASGRVRNGFAVVRPPGHHAEPDRSMGFCLYNNVAVATRYLQRRYGDYEGRERVQKVLILDWDVHHGNGTQQAFWDDENVLYISLHRYENGEFFPGGIGGADDQVGVGAGVGRNVNIPWPDSGMGDGDYLAAFQRVVMPIAHEFAPDFVIISAGFDAAEGDHLGQCRVTPNGYAQMTHELAALANGRLVVALEGGYNLESIERSALSVTNVLLGEAPPPVREGTVCSVPANQAIRQVELIQAKHWKSVQPTSAQDGFGSEEDSGVPLVQLPELIKAHRLQAIARKYQLGTLPVLTQEGAGFFDGSVLTSMDLLDKDPAYETVVVFAHDMGNLRAEIPLFEIYADRERAYMVDASSKIIDWAMERGHAIIDVNVDAQLPTTIKPPVLTGGTRPRIGTLASERANGRRNQAREALLYVWDNFVDILRHATPDADKQPRVVLIGHGTACEAVLQLIEERHVEAAVRAVVQVPAHSTIPAIAKGNPEKRKWYWNRSKVILPYSHALYSFGEQERLGKRLGKTERSKEVRAVKVLLEEFEAISSFIDEQLSKKR</sequence>
<keyword evidence="4" id="KW-0678">Repressor</keyword>
<evidence type="ECO:0000256" key="3">
    <source>
        <dbReference type="ARBA" id="ARBA00012111"/>
    </source>
</evidence>
<evidence type="ECO:0000256" key="11">
    <source>
        <dbReference type="SAM" id="MobiDB-lite"/>
    </source>
</evidence>
<comment type="similarity">
    <text evidence="2">Belongs to the histone deacetylase family. HD type 2 subfamily.</text>
</comment>
<evidence type="ECO:0000259" key="13">
    <source>
        <dbReference type="Pfam" id="PF09757"/>
    </source>
</evidence>
<feature type="region of interest" description="Disordered" evidence="11">
    <location>
        <begin position="184"/>
        <end position="207"/>
    </location>
</feature>
<feature type="domain" description="Histone deacetylase" evidence="12">
    <location>
        <begin position="236"/>
        <end position="543"/>
    </location>
</feature>
<dbReference type="SUPFAM" id="SSF52768">
    <property type="entry name" value="Arginase/deacetylase"/>
    <property type="match status" value="1"/>
</dbReference>
<evidence type="ECO:0000256" key="9">
    <source>
        <dbReference type="ARBA" id="ARBA00023242"/>
    </source>
</evidence>
<feature type="region of interest" description="Disordered" evidence="11">
    <location>
        <begin position="1"/>
        <end position="92"/>
    </location>
</feature>
<evidence type="ECO:0000256" key="10">
    <source>
        <dbReference type="ARBA" id="ARBA00048287"/>
    </source>
</evidence>
<dbReference type="Proteomes" id="UP000245768">
    <property type="component" value="Unassembled WGS sequence"/>
</dbReference>
<dbReference type="AlphaFoldDB" id="A0A316Z1S8"/>
<evidence type="ECO:0000259" key="12">
    <source>
        <dbReference type="Pfam" id="PF00850"/>
    </source>
</evidence>
<dbReference type="InterPro" id="IPR019154">
    <property type="entry name" value="Arb2-like_domain"/>
</dbReference>
<dbReference type="GO" id="GO:0040029">
    <property type="term" value="P:epigenetic regulation of gene expression"/>
    <property type="evidence" value="ECO:0007669"/>
    <property type="project" value="TreeGrafter"/>
</dbReference>
<dbReference type="EMBL" id="KZ819634">
    <property type="protein sequence ID" value="PWN94145.1"/>
    <property type="molecule type" value="Genomic_DNA"/>
</dbReference>
<evidence type="ECO:0000256" key="5">
    <source>
        <dbReference type="ARBA" id="ARBA00022801"/>
    </source>
</evidence>
<comment type="subcellular location">
    <subcellularLocation>
        <location evidence="1">Nucleus</location>
    </subcellularLocation>
</comment>
<dbReference type="GO" id="GO:0141221">
    <property type="term" value="F:histone deacetylase activity, hydrolytic mechanism"/>
    <property type="evidence" value="ECO:0007669"/>
    <property type="project" value="UniProtKB-EC"/>
</dbReference>
<dbReference type="OrthoDB" id="424012at2759"/>
<dbReference type="EC" id="3.5.1.98" evidence="3"/>
<dbReference type="RefSeq" id="XP_025381343.1">
    <property type="nucleotide sequence ID" value="XM_025519129.1"/>
</dbReference>
<dbReference type="STRING" id="215250.A0A316Z1S8"/>
<dbReference type="PANTHER" id="PTHR10625">
    <property type="entry name" value="HISTONE DEACETYLASE HDAC1-RELATED"/>
    <property type="match status" value="1"/>
</dbReference>
<feature type="compositionally biased region" description="Polar residues" evidence="11">
    <location>
        <begin position="73"/>
        <end position="92"/>
    </location>
</feature>
<dbReference type="InParanoid" id="A0A316Z1S8"/>
<dbReference type="Pfam" id="PF00850">
    <property type="entry name" value="Hist_deacetyl"/>
    <property type="match status" value="1"/>
</dbReference>
<comment type="catalytic activity">
    <reaction evidence="10">
        <text>N(6)-acetyl-L-lysyl-[histone] + H2O = L-lysyl-[histone] + acetate</text>
        <dbReference type="Rhea" id="RHEA:58196"/>
        <dbReference type="Rhea" id="RHEA-COMP:9845"/>
        <dbReference type="Rhea" id="RHEA-COMP:11338"/>
        <dbReference type="ChEBI" id="CHEBI:15377"/>
        <dbReference type="ChEBI" id="CHEBI:29969"/>
        <dbReference type="ChEBI" id="CHEBI:30089"/>
        <dbReference type="ChEBI" id="CHEBI:61930"/>
        <dbReference type="EC" id="3.5.1.98"/>
    </reaction>
</comment>
<accession>A0A316Z1S8</accession>
<keyword evidence="8" id="KW-0804">Transcription</keyword>
<evidence type="ECO:0000313" key="15">
    <source>
        <dbReference type="Proteomes" id="UP000245768"/>
    </source>
</evidence>
<keyword evidence="9" id="KW-0539">Nucleus</keyword>
<dbReference type="PRINTS" id="PR01270">
    <property type="entry name" value="HDASUPER"/>
</dbReference>
<evidence type="ECO:0000256" key="2">
    <source>
        <dbReference type="ARBA" id="ARBA00007738"/>
    </source>
</evidence>
<evidence type="ECO:0000256" key="1">
    <source>
        <dbReference type="ARBA" id="ARBA00004123"/>
    </source>
</evidence>
<evidence type="ECO:0000256" key="8">
    <source>
        <dbReference type="ARBA" id="ARBA00023163"/>
    </source>
</evidence>
<dbReference type="InterPro" id="IPR000286">
    <property type="entry name" value="HDACs"/>
</dbReference>
<dbReference type="FunCoup" id="A0A316Z1S8">
    <property type="interactions" value="60"/>
</dbReference>
<keyword evidence="7" id="KW-0805">Transcription regulation</keyword>
<dbReference type="GO" id="GO:0000118">
    <property type="term" value="C:histone deacetylase complex"/>
    <property type="evidence" value="ECO:0007669"/>
    <property type="project" value="TreeGrafter"/>
</dbReference>
<feature type="region of interest" description="Disordered" evidence="11">
    <location>
        <begin position="131"/>
        <end position="152"/>
    </location>
</feature>
<evidence type="ECO:0000313" key="14">
    <source>
        <dbReference type="EMBL" id="PWN94145.1"/>
    </source>
</evidence>
<feature type="compositionally biased region" description="Gly residues" evidence="11">
    <location>
        <begin position="9"/>
        <end position="19"/>
    </location>
</feature>
<organism evidence="14 15">
    <name type="scientific">Acaromyces ingoldii</name>
    <dbReference type="NCBI Taxonomy" id="215250"/>
    <lineage>
        <taxon>Eukaryota</taxon>
        <taxon>Fungi</taxon>
        <taxon>Dikarya</taxon>
        <taxon>Basidiomycota</taxon>
        <taxon>Ustilaginomycotina</taxon>
        <taxon>Exobasidiomycetes</taxon>
        <taxon>Exobasidiales</taxon>
        <taxon>Cryptobasidiaceae</taxon>
        <taxon>Acaromyces</taxon>
    </lineage>
</organism>
<dbReference type="GeneID" id="37041045"/>
<dbReference type="InterPro" id="IPR037138">
    <property type="entry name" value="His_deacetylse_dom_sf"/>
</dbReference>
<proteinExistence type="inferred from homology"/>
<reference evidence="14 15" key="1">
    <citation type="journal article" date="2018" name="Mol. Biol. Evol.">
        <title>Broad Genomic Sampling Reveals a Smut Pathogenic Ancestry of the Fungal Clade Ustilaginomycotina.</title>
        <authorList>
            <person name="Kijpornyongpan T."/>
            <person name="Mondo S.J."/>
            <person name="Barry K."/>
            <person name="Sandor L."/>
            <person name="Lee J."/>
            <person name="Lipzen A."/>
            <person name="Pangilinan J."/>
            <person name="LaButti K."/>
            <person name="Hainaut M."/>
            <person name="Henrissat B."/>
            <person name="Grigoriev I.V."/>
            <person name="Spatafora J.W."/>
            <person name="Aime M.C."/>
        </authorList>
    </citation>
    <scope>NUCLEOTIDE SEQUENCE [LARGE SCALE GENOMIC DNA]</scope>
    <source>
        <strain evidence="14 15">MCA 4198</strain>
    </source>
</reference>
<keyword evidence="5" id="KW-0378">Hydrolase</keyword>
<evidence type="ECO:0000256" key="6">
    <source>
        <dbReference type="ARBA" id="ARBA00022853"/>
    </source>
</evidence>
<dbReference type="Gene3D" id="3.40.800.20">
    <property type="entry name" value="Histone deacetylase domain"/>
    <property type="match status" value="1"/>
</dbReference>
<name>A0A316Z1S8_9BASI</name>
<dbReference type="InterPro" id="IPR023801">
    <property type="entry name" value="His_deacetylse_dom"/>
</dbReference>
<feature type="domain" description="Arb2-like" evidence="13">
    <location>
        <begin position="601"/>
        <end position="878"/>
    </location>
</feature>
<feature type="compositionally biased region" description="Polar residues" evidence="11">
    <location>
        <begin position="30"/>
        <end position="44"/>
    </location>
</feature>
<dbReference type="InterPro" id="IPR023696">
    <property type="entry name" value="Ureohydrolase_dom_sf"/>
</dbReference>
<feature type="compositionally biased region" description="Low complexity" evidence="11">
    <location>
        <begin position="184"/>
        <end position="197"/>
    </location>
</feature>
<dbReference type="FunFam" id="3.40.800.20:FF:000005">
    <property type="entry name" value="histone deacetylase 6"/>
    <property type="match status" value="1"/>
</dbReference>